<evidence type="ECO:0000256" key="3">
    <source>
        <dbReference type="ARBA" id="ARBA00022692"/>
    </source>
</evidence>
<dbReference type="InterPro" id="IPR055414">
    <property type="entry name" value="LRR_R13L4/SHOC2-like"/>
</dbReference>
<keyword evidence="2" id="KW-0433">Leucine-rich repeat</keyword>
<evidence type="ECO:0000256" key="5">
    <source>
        <dbReference type="ARBA" id="ARBA00022737"/>
    </source>
</evidence>
<dbReference type="Gene3D" id="3.80.10.10">
    <property type="entry name" value="Ribonuclease Inhibitor"/>
    <property type="match status" value="2"/>
</dbReference>
<comment type="subcellular location">
    <subcellularLocation>
        <location evidence="1">Membrane</location>
        <topology evidence="1">Single-pass type I membrane protein</topology>
    </subcellularLocation>
</comment>
<comment type="caution">
    <text evidence="12">The sequence shown here is derived from an EMBL/GenBank/DDBJ whole genome shotgun (WGS) entry which is preliminary data.</text>
</comment>
<gene>
    <name evidence="12" type="ORF">Fmac_015912</name>
</gene>
<keyword evidence="8" id="KW-0675">Receptor</keyword>
<keyword evidence="6" id="KW-1133">Transmembrane helix</keyword>
<keyword evidence="9" id="KW-0325">Glycoprotein</keyword>
<dbReference type="SUPFAM" id="SSF52058">
    <property type="entry name" value="L domain-like"/>
    <property type="match status" value="1"/>
</dbReference>
<dbReference type="InterPro" id="IPR013210">
    <property type="entry name" value="LRR_N_plant-typ"/>
</dbReference>
<evidence type="ECO:0000313" key="12">
    <source>
        <dbReference type="EMBL" id="KAL2334699.1"/>
    </source>
</evidence>
<dbReference type="EMBL" id="JBGMDY010000005">
    <property type="protein sequence ID" value="KAL2334699.1"/>
    <property type="molecule type" value="Genomic_DNA"/>
</dbReference>
<dbReference type="InterPro" id="IPR046956">
    <property type="entry name" value="RLP23-like"/>
</dbReference>
<dbReference type="Proteomes" id="UP001603857">
    <property type="component" value="Unassembled WGS sequence"/>
</dbReference>
<evidence type="ECO:0000256" key="2">
    <source>
        <dbReference type="ARBA" id="ARBA00022614"/>
    </source>
</evidence>
<organism evidence="12 13">
    <name type="scientific">Flemingia macrophylla</name>
    <dbReference type="NCBI Taxonomy" id="520843"/>
    <lineage>
        <taxon>Eukaryota</taxon>
        <taxon>Viridiplantae</taxon>
        <taxon>Streptophyta</taxon>
        <taxon>Embryophyta</taxon>
        <taxon>Tracheophyta</taxon>
        <taxon>Spermatophyta</taxon>
        <taxon>Magnoliopsida</taxon>
        <taxon>eudicotyledons</taxon>
        <taxon>Gunneridae</taxon>
        <taxon>Pentapetalae</taxon>
        <taxon>rosids</taxon>
        <taxon>fabids</taxon>
        <taxon>Fabales</taxon>
        <taxon>Fabaceae</taxon>
        <taxon>Papilionoideae</taxon>
        <taxon>50 kb inversion clade</taxon>
        <taxon>NPAAA clade</taxon>
        <taxon>indigoferoid/millettioid clade</taxon>
        <taxon>Phaseoleae</taxon>
        <taxon>Flemingia</taxon>
    </lineage>
</organism>
<feature type="domain" description="Leucine-rich repeat-containing N-terminal plant-type" evidence="10">
    <location>
        <begin position="75"/>
        <end position="116"/>
    </location>
</feature>
<dbReference type="InterPro" id="IPR032675">
    <property type="entry name" value="LRR_dom_sf"/>
</dbReference>
<dbReference type="PANTHER" id="PTHR48063">
    <property type="entry name" value="LRR RECEPTOR-LIKE KINASE"/>
    <property type="match status" value="1"/>
</dbReference>
<dbReference type="Pfam" id="PF00560">
    <property type="entry name" value="LRR_1"/>
    <property type="match status" value="2"/>
</dbReference>
<evidence type="ECO:0000256" key="9">
    <source>
        <dbReference type="ARBA" id="ARBA00023180"/>
    </source>
</evidence>
<sequence>MRENLRKLEEPSHGCLKIAFLMALESSQRKSRTRDMAKIVGRSALGRQAVASVCPDPLALGATSGTGVDTPLCIPSERETLLKFKHHLRDPFNRLSSWNNASANSDCCHWLGVVCSNVTAHVAELHLNTTPPDPVDYPFDSEGYDKALDVTQVGGEINPCLADLKHLNYLNLSHNFLLGKRKPIPAFLGTMISLSHLDLSHTEFYGKIPPQFGNLSNLVYFDLSNVAQGTIPSQIGNVSNLSYLNLRGLSLFVENVDWLSRLSKLKYLDLRGSNLSKAFHWLHTLQALPSLMHLHLSQCTLHVPHDSQPYTLNFSSLLTLDMSDVYYPFFPKWVLGLTKAFSIELSGNNIQGLIPDGIQNITFLQNLDLSYNSFSSSIPNSLCSLHHLKFLRLQQNILNGSISNVLGNLTSLIVLDLSSNGQLEGTIPTSLEWQLGPNFPSWILSQNKLQYLEMSNAGIFDSIPSCTNHLSSKLPYLSNDVEQLDLSSNALSGSMHEFLCKNQYKQM</sequence>
<evidence type="ECO:0000256" key="6">
    <source>
        <dbReference type="ARBA" id="ARBA00022989"/>
    </source>
</evidence>
<keyword evidence="3" id="KW-0812">Transmembrane</keyword>
<protein>
    <recommendedName>
        <fullName evidence="14">Leucine-rich repeat-containing N-terminal plant-type domain-containing protein</fullName>
    </recommendedName>
</protein>
<evidence type="ECO:0000256" key="7">
    <source>
        <dbReference type="ARBA" id="ARBA00023136"/>
    </source>
</evidence>
<dbReference type="PANTHER" id="PTHR48063:SF63">
    <property type="entry name" value="LEUCINE-RICH RECEPTOR-LIKE KINASE FAMILY PROTEIN"/>
    <property type="match status" value="1"/>
</dbReference>
<dbReference type="GO" id="GO:0016020">
    <property type="term" value="C:membrane"/>
    <property type="evidence" value="ECO:0007669"/>
    <property type="project" value="UniProtKB-SubCell"/>
</dbReference>
<keyword evidence="5" id="KW-0677">Repeat</keyword>
<name>A0ABD1MG25_9FABA</name>
<proteinExistence type="predicted"/>
<dbReference type="Pfam" id="PF08263">
    <property type="entry name" value="LRRNT_2"/>
    <property type="match status" value="1"/>
</dbReference>
<feature type="domain" description="Disease resistance R13L4/SHOC-2-like LRR" evidence="11">
    <location>
        <begin position="161"/>
        <end position="334"/>
    </location>
</feature>
<keyword evidence="13" id="KW-1185">Reference proteome</keyword>
<keyword evidence="7" id="KW-0472">Membrane</keyword>
<evidence type="ECO:0000259" key="11">
    <source>
        <dbReference type="Pfam" id="PF23598"/>
    </source>
</evidence>
<evidence type="ECO:0000256" key="4">
    <source>
        <dbReference type="ARBA" id="ARBA00022729"/>
    </source>
</evidence>
<dbReference type="AlphaFoldDB" id="A0ABD1MG25"/>
<evidence type="ECO:0000313" key="13">
    <source>
        <dbReference type="Proteomes" id="UP001603857"/>
    </source>
</evidence>
<evidence type="ECO:0000259" key="10">
    <source>
        <dbReference type="Pfam" id="PF08263"/>
    </source>
</evidence>
<evidence type="ECO:0000256" key="1">
    <source>
        <dbReference type="ARBA" id="ARBA00004479"/>
    </source>
</evidence>
<dbReference type="Pfam" id="PF23598">
    <property type="entry name" value="LRR_14"/>
    <property type="match status" value="1"/>
</dbReference>
<evidence type="ECO:0008006" key="14">
    <source>
        <dbReference type="Google" id="ProtNLM"/>
    </source>
</evidence>
<evidence type="ECO:0000256" key="8">
    <source>
        <dbReference type="ARBA" id="ARBA00023170"/>
    </source>
</evidence>
<reference evidence="12 13" key="1">
    <citation type="submission" date="2024-08" db="EMBL/GenBank/DDBJ databases">
        <title>Insights into the chromosomal genome structure of Flemingia macrophylla.</title>
        <authorList>
            <person name="Ding Y."/>
            <person name="Zhao Y."/>
            <person name="Bi W."/>
            <person name="Wu M."/>
            <person name="Zhao G."/>
            <person name="Gong Y."/>
            <person name="Li W."/>
            <person name="Zhang P."/>
        </authorList>
    </citation>
    <scope>NUCLEOTIDE SEQUENCE [LARGE SCALE GENOMIC DNA]</scope>
    <source>
        <strain evidence="12">DYQJB</strain>
        <tissue evidence="12">Leaf</tissue>
    </source>
</reference>
<keyword evidence="4" id="KW-0732">Signal</keyword>
<accession>A0ABD1MG25</accession>
<dbReference type="InterPro" id="IPR001611">
    <property type="entry name" value="Leu-rich_rpt"/>
</dbReference>